<dbReference type="Gene3D" id="3.40.50.150">
    <property type="entry name" value="Vaccinia Virus protein VP39"/>
    <property type="match status" value="1"/>
</dbReference>
<dbReference type="EMBL" id="NPEU01000114">
    <property type="protein sequence ID" value="RAI38653.1"/>
    <property type="molecule type" value="Genomic_DNA"/>
</dbReference>
<gene>
    <name evidence="1" type="ORF">CH338_11980</name>
</gene>
<comment type="caution">
    <text evidence="1">The sequence shown here is derived from an EMBL/GenBank/DDBJ whole genome shotgun (WGS) entry which is preliminary data.</text>
</comment>
<dbReference type="CDD" id="cd02440">
    <property type="entry name" value="AdoMet_MTases"/>
    <property type="match status" value="1"/>
</dbReference>
<dbReference type="PANTHER" id="PTHR43861">
    <property type="entry name" value="TRANS-ACONITATE 2-METHYLTRANSFERASE-RELATED"/>
    <property type="match status" value="1"/>
</dbReference>
<proteinExistence type="predicted"/>
<dbReference type="Pfam" id="PF13489">
    <property type="entry name" value="Methyltransf_23"/>
    <property type="match status" value="1"/>
</dbReference>
<dbReference type="OrthoDB" id="9791837at2"/>
<evidence type="ECO:0008006" key="3">
    <source>
        <dbReference type="Google" id="ProtNLM"/>
    </source>
</evidence>
<organism evidence="1 2">
    <name type="scientific">Rhodoplanes elegans</name>
    <dbReference type="NCBI Taxonomy" id="29408"/>
    <lineage>
        <taxon>Bacteria</taxon>
        <taxon>Pseudomonadati</taxon>
        <taxon>Pseudomonadota</taxon>
        <taxon>Alphaproteobacteria</taxon>
        <taxon>Hyphomicrobiales</taxon>
        <taxon>Nitrobacteraceae</taxon>
        <taxon>Rhodoplanes</taxon>
    </lineage>
</organism>
<evidence type="ECO:0000313" key="1">
    <source>
        <dbReference type="EMBL" id="RAI38653.1"/>
    </source>
</evidence>
<protein>
    <recommendedName>
        <fullName evidence="3">Methyltransferase domain-containing protein</fullName>
    </recommendedName>
</protein>
<name>A0A327KMA0_9BRAD</name>
<dbReference type="SUPFAM" id="SSF53335">
    <property type="entry name" value="S-adenosyl-L-methionine-dependent methyltransferases"/>
    <property type="match status" value="1"/>
</dbReference>
<accession>A0A327KMA0</accession>
<dbReference type="Proteomes" id="UP000248863">
    <property type="component" value="Unassembled WGS sequence"/>
</dbReference>
<sequence length="295" mass="32597">MRAGSEAMRPATPHREYGFQMSSPEAAVLTTPAAFFQWCLRTAPDEIPFRANYPQYYALTNSADYLWRTYDRRLSDIVALVRPGLRVLEIGCGIGADLHWLALKGATVTGIDVKSEWTDAARKLTGHVRSSFGGDDLNVDIRRINLLDLPADQYDLIYMKDTFHHLEPRDKIVAKIAALLAPGGKVVIVEPNAWNPAIQYKMFRIRGFNTIIEKTDKATGEHFIYGNERLVSGGAIASSFASHGIEGGSRLFRLIPTALASKPALVGVANLLETLRIEPLLVPLCIHSVYCGTKT</sequence>
<dbReference type="AlphaFoldDB" id="A0A327KMA0"/>
<keyword evidence="2" id="KW-1185">Reference proteome</keyword>
<evidence type="ECO:0000313" key="2">
    <source>
        <dbReference type="Proteomes" id="UP000248863"/>
    </source>
</evidence>
<reference evidence="1 2" key="1">
    <citation type="submission" date="2017-07" db="EMBL/GenBank/DDBJ databases">
        <title>Draft Genome Sequences of Select Purple Nonsulfur Bacteria.</title>
        <authorList>
            <person name="Lasarre B."/>
            <person name="Mckinlay J.B."/>
        </authorList>
    </citation>
    <scope>NUCLEOTIDE SEQUENCE [LARGE SCALE GENOMIC DNA]</scope>
    <source>
        <strain evidence="1 2">DSM 11907</strain>
    </source>
</reference>
<dbReference type="InterPro" id="IPR029063">
    <property type="entry name" value="SAM-dependent_MTases_sf"/>
</dbReference>